<gene>
    <name evidence="5" type="ORF">IM811_014456</name>
</gene>
<keyword evidence="2" id="KW-0786">Thiamine pyrophosphate</keyword>
<evidence type="ECO:0000259" key="4">
    <source>
        <dbReference type="Pfam" id="PF02776"/>
    </source>
</evidence>
<comment type="similarity">
    <text evidence="1">Belongs to the TPP enzyme family.</text>
</comment>
<dbReference type="InterPro" id="IPR012001">
    <property type="entry name" value="Thiamin_PyroP_enz_TPP-bd_dom"/>
</dbReference>
<dbReference type="InterPro" id="IPR011766">
    <property type="entry name" value="TPP_enzyme_TPP-bd"/>
</dbReference>
<reference evidence="5" key="1">
    <citation type="submission" date="2020-10" db="EMBL/GenBank/DDBJ databases">
        <title>High-Quality Genome Resource of Clonostachys rosea strain S41 by Oxford Nanopore Long-Read Sequencing.</title>
        <authorList>
            <person name="Wang H."/>
        </authorList>
    </citation>
    <scope>NUCLEOTIDE SEQUENCE</scope>
    <source>
        <strain evidence="5">S41</strain>
    </source>
</reference>
<dbReference type="GO" id="GO:0003984">
    <property type="term" value="F:acetolactate synthase activity"/>
    <property type="evidence" value="ECO:0007669"/>
    <property type="project" value="TreeGrafter"/>
</dbReference>
<dbReference type="PANTHER" id="PTHR18968:SF164">
    <property type="entry name" value="PYRUVATE DECARBOXYLASE"/>
    <property type="match status" value="1"/>
</dbReference>
<evidence type="ECO:0008006" key="7">
    <source>
        <dbReference type="Google" id="ProtNLM"/>
    </source>
</evidence>
<sequence length="554" mass="59596">MGSELTSGAAAILCALEAAGITALFVNLGSDHPAFLAAFASNKHNIQIFTSPNEMNALSAASGFAQITGKPAGVLVHVECGTQGLAGAIHNVSKGRIPVMIFAGTVPITMEGEMRGSRNEYIHWIQDVPDQRAIVRQYMKYEHEIRSPHNAIQIVLRALQFCMTEPKGPTYLIASRETLEADTHLPSTKPSQKPELNMAVEPIGLSPASIEYLAHALVQAENPLIVTSYCGRSAAGFDALKSLAQLLAIPLLASGPPMERRGQLLALAEADLVLVVDADVPWIGAQSRPKDEARVFHLDSDPLKDSTTLWSLPCEKRWRAESSLALTQLLSFITDKALISDSVKATIASRTSKLEERFLARQNRLQTAEVPPSDGSVTVPFVMSRLREACSGISIVGLNESTTNLGNVADHLRHEKPLSLIGSGGGALGWYSGAAVGAYMALQSQGRDDLLVAFTGDGTWLFGVPSCAYWMAKRYNTPFLTIIWNNGGWASPKNACLRIHDQLSTESNLSEKFGVSLSPSPSFGKIAEGAGGAWWAVIEKANEKWRVRSGKLSG</sequence>
<dbReference type="GO" id="GO:0050660">
    <property type="term" value="F:flavin adenine dinucleotide binding"/>
    <property type="evidence" value="ECO:0007669"/>
    <property type="project" value="TreeGrafter"/>
</dbReference>
<dbReference type="Gene3D" id="3.40.50.970">
    <property type="match status" value="2"/>
</dbReference>
<dbReference type="GO" id="GO:0009097">
    <property type="term" value="P:isoleucine biosynthetic process"/>
    <property type="evidence" value="ECO:0007669"/>
    <property type="project" value="TreeGrafter"/>
</dbReference>
<dbReference type="CDD" id="cd07035">
    <property type="entry name" value="TPP_PYR_POX_like"/>
    <property type="match status" value="1"/>
</dbReference>
<comment type="caution">
    <text evidence="5">The sequence shown here is derived from an EMBL/GenBank/DDBJ whole genome shotgun (WGS) entry which is preliminary data.</text>
</comment>
<dbReference type="Gene3D" id="3.40.50.1220">
    <property type="entry name" value="TPP-binding domain"/>
    <property type="match status" value="1"/>
</dbReference>
<dbReference type="InterPro" id="IPR029035">
    <property type="entry name" value="DHS-like_NAD/FAD-binding_dom"/>
</dbReference>
<dbReference type="PANTHER" id="PTHR18968">
    <property type="entry name" value="THIAMINE PYROPHOSPHATE ENZYMES"/>
    <property type="match status" value="1"/>
</dbReference>
<dbReference type="SUPFAM" id="SSF52518">
    <property type="entry name" value="Thiamin diphosphate-binding fold (THDP-binding)"/>
    <property type="match status" value="2"/>
</dbReference>
<dbReference type="GO" id="GO:0005739">
    <property type="term" value="C:mitochondrion"/>
    <property type="evidence" value="ECO:0007669"/>
    <property type="project" value="TreeGrafter"/>
</dbReference>
<feature type="domain" description="Thiamine pyrophosphate enzyme N-terminal TPP-binding" evidence="4">
    <location>
        <begin position="7"/>
        <end position="132"/>
    </location>
</feature>
<dbReference type="Pfam" id="PF02775">
    <property type="entry name" value="TPP_enzyme_C"/>
    <property type="match status" value="1"/>
</dbReference>
<dbReference type="GO" id="GO:0030976">
    <property type="term" value="F:thiamine pyrophosphate binding"/>
    <property type="evidence" value="ECO:0007669"/>
    <property type="project" value="InterPro"/>
</dbReference>
<evidence type="ECO:0000313" key="6">
    <source>
        <dbReference type="Proteomes" id="UP000616885"/>
    </source>
</evidence>
<dbReference type="GO" id="GO:0005948">
    <property type="term" value="C:acetolactate synthase complex"/>
    <property type="evidence" value="ECO:0007669"/>
    <property type="project" value="TreeGrafter"/>
</dbReference>
<dbReference type="SUPFAM" id="SSF52467">
    <property type="entry name" value="DHS-like NAD/FAD-binding domain"/>
    <property type="match status" value="1"/>
</dbReference>
<dbReference type="GO" id="GO:0009099">
    <property type="term" value="P:L-valine biosynthetic process"/>
    <property type="evidence" value="ECO:0007669"/>
    <property type="project" value="TreeGrafter"/>
</dbReference>
<dbReference type="EMBL" id="JADCTT010000005">
    <property type="protein sequence ID" value="KAF9752662.1"/>
    <property type="molecule type" value="Genomic_DNA"/>
</dbReference>
<dbReference type="InterPro" id="IPR045229">
    <property type="entry name" value="TPP_enz"/>
</dbReference>
<protein>
    <recommendedName>
        <fullName evidence="7">Pyruvate decarboxylase</fullName>
    </recommendedName>
</protein>
<dbReference type="AlphaFoldDB" id="A0A8H7TN18"/>
<accession>A0A8H7TN18</accession>
<dbReference type="Proteomes" id="UP000616885">
    <property type="component" value="Unassembled WGS sequence"/>
</dbReference>
<name>A0A8H7TN18_BIOOC</name>
<evidence type="ECO:0000256" key="2">
    <source>
        <dbReference type="ARBA" id="ARBA00023052"/>
    </source>
</evidence>
<evidence type="ECO:0000313" key="5">
    <source>
        <dbReference type="EMBL" id="KAF9752662.1"/>
    </source>
</evidence>
<evidence type="ECO:0000259" key="3">
    <source>
        <dbReference type="Pfam" id="PF02775"/>
    </source>
</evidence>
<proteinExistence type="inferred from homology"/>
<dbReference type="NCBIfam" id="NF006203">
    <property type="entry name" value="PRK08327.1"/>
    <property type="match status" value="1"/>
</dbReference>
<feature type="domain" description="Thiamine pyrophosphate enzyme TPP-binding" evidence="3">
    <location>
        <begin position="408"/>
        <end position="541"/>
    </location>
</feature>
<dbReference type="InterPro" id="IPR029061">
    <property type="entry name" value="THDP-binding"/>
</dbReference>
<organism evidence="5 6">
    <name type="scientific">Bionectria ochroleuca</name>
    <name type="common">Gliocladium roseum</name>
    <dbReference type="NCBI Taxonomy" id="29856"/>
    <lineage>
        <taxon>Eukaryota</taxon>
        <taxon>Fungi</taxon>
        <taxon>Dikarya</taxon>
        <taxon>Ascomycota</taxon>
        <taxon>Pezizomycotina</taxon>
        <taxon>Sordariomycetes</taxon>
        <taxon>Hypocreomycetidae</taxon>
        <taxon>Hypocreales</taxon>
        <taxon>Bionectriaceae</taxon>
        <taxon>Clonostachys</taxon>
    </lineage>
</organism>
<evidence type="ECO:0000256" key="1">
    <source>
        <dbReference type="ARBA" id="ARBA00007812"/>
    </source>
</evidence>
<dbReference type="Pfam" id="PF02776">
    <property type="entry name" value="TPP_enzyme_N"/>
    <property type="match status" value="1"/>
</dbReference>